<dbReference type="Proteomes" id="UP000196205">
    <property type="component" value="Chromosome"/>
</dbReference>
<dbReference type="InterPro" id="IPR008274">
    <property type="entry name" value="AldOxase/xan_DH_MoCoBD1"/>
</dbReference>
<dbReference type="InterPro" id="IPR016208">
    <property type="entry name" value="Ald_Oxase/xanthine_DH-like"/>
</dbReference>
<dbReference type="InterPro" id="IPR037165">
    <property type="entry name" value="AldOxase/xan_DH_Mopterin-bd_sf"/>
</dbReference>
<dbReference type="InterPro" id="IPR046867">
    <property type="entry name" value="AldOxase/xan_DH_MoCoBD2"/>
</dbReference>
<dbReference type="SUPFAM" id="SSF54665">
    <property type="entry name" value="CO dehydrogenase molybdoprotein N-domain-like"/>
    <property type="match status" value="1"/>
</dbReference>
<dbReference type="GO" id="GO:0004854">
    <property type="term" value="F:xanthine dehydrogenase activity"/>
    <property type="evidence" value="ECO:0007669"/>
    <property type="project" value="UniProtKB-EC"/>
</dbReference>
<dbReference type="InterPro" id="IPR000674">
    <property type="entry name" value="Ald_Oxase/Xan_DH_a/b"/>
</dbReference>
<dbReference type="GO" id="GO:0005506">
    <property type="term" value="F:iron ion binding"/>
    <property type="evidence" value="ECO:0007669"/>
    <property type="project" value="InterPro"/>
</dbReference>
<dbReference type="AlphaFoldDB" id="A0A1Y0Y0A5"/>
<dbReference type="PANTHER" id="PTHR11908:SF157">
    <property type="entry name" value="XANTHINE DEHYDROGENASE SUBUNIT D-RELATED"/>
    <property type="match status" value="1"/>
</dbReference>
<organism evidence="2 3">
    <name type="scientific">Acetobacter pasteurianus subsp. pasteurianus</name>
    <dbReference type="NCBI Taxonomy" id="481145"/>
    <lineage>
        <taxon>Bacteria</taxon>
        <taxon>Pseudomonadati</taxon>
        <taxon>Pseudomonadota</taxon>
        <taxon>Alphaproteobacteria</taxon>
        <taxon>Acetobacterales</taxon>
        <taxon>Acetobacteraceae</taxon>
        <taxon>Acetobacter</taxon>
    </lineage>
</organism>
<dbReference type="SMART" id="SM01008">
    <property type="entry name" value="Ald_Xan_dh_C"/>
    <property type="match status" value="1"/>
</dbReference>
<dbReference type="Pfam" id="PF01315">
    <property type="entry name" value="Ald_Xan_dh_C"/>
    <property type="match status" value="1"/>
</dbReference>
<gene>
    <name evidence="2" type="primary">ygeS</name>
    <name evidence="2" type="ORF">S1001342_02319</name>
</gene>
<reference evidence="2 3" key="1">
    <citation type="submission" date="2017-05" db="EMBL/GenBank/DDBJ databases">
        <title>Genome sequence of Acetobacter pasteurianus subsp. pasteurianus strain SRCM101342.</title>
        <authorList>
            <person name="Cho S.H."/>
        </authorList>
    </citation>
    <scope>NUCLEOTIDE SEQUENCE [LARGE SCALE GENOMIC DNA]</scope>
    <source>
        <strain evidence="2 3">SRCM101342</strain>
    </source>
</reference>
<evidence type="ECO:0000259" key="1">
    <source>
        <dbReference type="SMART" id="SM01008"/>
    </source>
</evidence>
<feature type="domain" description="Aldehyde oxidase/xanthine dehydrogenase a/b hammerhead" evidence="1">
    <location>
        <begin position="16"/>
        <end position="122"/>
    </location>
</feature>
<proteinExistence type="predicted"/>
<dbReference type="EMBL" id="CP021509">
    <property type="protein sequence ID" value="ARW48619.1"/>
    <property type="molecule type" value="Genomic_DNA"/>
</dbReference>
<accession>A0A1Y0Y0A5</accession>
<evidence type="ECO:0000313" key="3">
    <source>
        <dbReference type="Proteomes" id="UP000196205"/>
    </source>
</evidence>
<sequence length="710" mass="75767">MIGQSIQKWDARDKATGTFLYPSDLRPEHCVHLKVLRAGRAHARILEIDIHAAQKAPGVLRVLTSADIPGLNSFGLITPDQPVLCHDRVRFPGDAVALVIAESEHEAQKACQLIHVEYEDLPAILDPKQALTPDAPQIGQNGNLCHEVNLGFGDVDAALAASAHVVHLSYSTGRQEHAFLEPEAGIAYRDNQQRIAIICGGQNPFADQKQIAAILGIPVEQVYVSHPPMGGAFGGKEDLNVQAHLALAVQATDRPARYVYEREESIGYSVKRHRFEVDVEVGCDATGKLTGFRANLLADTGAYMTLGPAVLVLAAEHASGPYRFQASRIHGQAVHTNTGNASAFRGFGNPQVILGIEQAMDELAAKCGLNPIDFREKNLLRGGDRAGAGHIVRHDVTLPRLIASARKGPLLSALSQKSVHPDQDGKFRATGFAFVWQGFGLGAGAEPGSSVTLRRDENGHFWLNCSTADLGEGNLSAFQQIAASGLGCHAHDIQLDIGTTDNTNSWSTNASRSVVVTGNAVAQAAKQLAMRIAAGESGVIEETAHYAPIFPEKLTLGAPHIGYSYGIQAVRIALDTATANVTVEEVETWLDAGTVINPDGVTGQIEGGLAQGLGFALSEDLVQREGYVLNNRFSSYILPTIRDVPIDVRVHLINHPDASNPLGARGIAEVGLTPAAAAIANALARCVGHRFAHFPIKPEAILPVMEEILS</sequence>
<dbReference type="Gene3D" id="3.90.1170.50">
    <property type="entry name" value="Aldehyde oxidase/xanthine dehydrogenase, a/b hammerhead"/>
    <property type="match status" value="1"/>
</dbReference>
<name>A0A1Y0Y0A5_ACEPA</name>
<dbReference type="PANTHER" id="PTHR11908">
    <property type="entry name" value="XANTHINE DEHYDROGENASE"/>
    <property type="match status" value="1"/>
</dbReference>
<dbReference type="RefSeq" id="WP_050819909.1">
    <property type="nucleotide sequence ID" value="NZ_CP021509.1"/>
</dbReference>
<dbReference type="InterPro" id="IPR036856">
    <property type="entry name" value="Ald_Oxase/Xan_DH_a/b_sf"/>
</dbReference>
<protein>
    <submittedName>
        <fullName evidence="2">Xanthine dehydrogenase</fullName>
        <ecNumber evidence="2">1.17.1.4</ecNumber>
    </submittedName>
</protein>
<evidence type="ECO:0000313" key="2">
    <source>
        <dbReference type="EMBL" id="ARW48619.1"/>
    </source>
</evidence>
<dbReference type="Pfam" id="PF20256">
    <property type="entry name" value="MoCoBD_2"/>
    <property type="match status" value="2"/>
</dbReference>
<dbReference type="Pfam" id="PF02738">
    <property type="entry name" value="MoCoBD_1"/>
    <property type="match status" value="1"/>
</dbReference>
<dbReference type="Gene3D" id="3.30.365.10">
    <property type="entry name" value="Aldehyde oxidase/xanthine dehydrogenase, molybdopterin binding domain"/>
    <property type="match status" value="5"/>
</dbReference>
<dbReference type="SUPFAM" id="SSF56003">
    <property type="entry name" value="Molybdenum cofactor-binding domain"/>
    <property type="match status" value="1"/>
</dbReference>
<keyword evidence="2" id="KW-0560">Oxidoreductase</keyword>
<dbReference type="EC" id="1.17.1.4" evidence="2"/>